<dbReference type="Pfam" id="PF14518">
    <property type="entry name" value="Haem_oxygenas_2"/>
    <property type="match status" value="1"/>
</dbReference>
<dbReference type="Proteomes" id="UP000288293">
    <property type="component" value="Unassembled WGS sequence"/>
</dbReference>
<reference evidence="1 2" key="1">
    <citation type="journal article" date="2011" name="Front. Microbiol.">
        <title>Genomic signatures of strain selection and enhancement in Bacillus atrophaeus var. globigii, a historical biowarfare simulant.</title>
        <authorList>
            <person name="Gibbons H.S."/>
            <person name="Broomall S.M."/>
            <person name="McNew L.A."/>
            <person name="Daligault H."/>
            <person name="Chapman C."/>
            <person name="Bruce D."/>
            <person name="Karavis M."/>
            <person name="Krepps M."/>
            <person name="McGregor P.A."/>
            <person name="Hong C."/>
            <person name="Park K.H."/>
            <person name="Akmal A."/>
            <person name="Feldman A."/>
            <person name="Lin J.S."/>
            <person name="Chang W.E."/>
            <person name="Higgs B.W."/>
            <person name="Demirev P."/>
            <person name="Lindquist J."/>
            <person name="Liem A."/>
            <person name="Fochler E."/>
            <person name="Read T.D."/>
            <person name="Tapia R."/>
            <person name="Johnson S."/>
            <person name="Bishop-Lilly K.A."/>
            <person name="Detter C."/>
            <person name="Han C."/>
            <person name="Sozhamannan S."/>
            <person name="Rosenzweig C.N."/>
            <person name="Skowronski E.W."/>
        </authorList>
    </citation>
    <scope>NUCLEOTIDE SEQUENCE [LARGE SCALE GENOMIC DNA]</scope>
    <source>
        <strain evidence="1 2">MLST1</strain>
    </source>
</reference>
<dbReference type="AlphaFoldDB" id="A0A432W7H6"/>
<keyword evidence="2" id="KW-1185">Reference proteome</keyword>
<name>A0A432W7H6_9GAMM</name>
<dbReference type="RefSeq" id="WP_126802809.1">
    <property type="nucleotide sequence ID" value="NZ_PIPL01000001.1"/>
</dbReference>
<evidence type="ECO:0000313" key="1">
    <source>
        <dbReference type="EMBL" id="RUO25992.1"/>
    </source>
</evidence>
<sequence>MLTCDTHVQQETTSTIQSLYQSFLHYPDTQNNREQALCFIAAQLGQARALTCDLPDDIQNLTQWSDAHVVEVGDAYQAYLSKRKAGGPREYFQSRSHALFYLQAIAPTKFVDGAWLYGLTRHWRDERFYPLIKTYIEELGVGNAQQNHVLLYRKMLERNGCFNHINEADSLYLQGAIQLALGHNSEAFVPEILGYNLGYEQPPLHMLITAYELKELGIDPYYFTLHVTTDNASTGHARQAVDVVQRLAPAVGSTDTFYDRVKAGYRLNQLGLNYKALLASFNLEQQTVKMLEQKRFYGTNMHSDFCRIEGKTVNEWLQTPGQIKAFLNAMVKCRWVKRNEDPQRSRFWQLIAGDNAKMAGVFSPYEAQLIYDWIAGDWLANRADQHASNKVARLVQPAQPSANCAAPSNNPVENNEGDVDSDVQRFEREVTGLPTDDKMRRLIQLMAPQTHTTAAGLLATRMFWKYLCR</sequence>
<dbReference type="SMART" id="SM01236">
    <property type="entry name" value="Haem_oxygenase_2"/>
    <property type="match status" value="1"/>
</dbReference>
<organism evidence="1 2">
    <name type="scientific">Aliidiomarina minuta</name>
    <dbReference type="NCBI Taxonomy" id="880057"/>
    <lineage>
        <taxon>Bacteria</taxon>
        <taxon>Pseudomonadati</taxon>
        <taxon>Pseudomonadota</taxon>
        <taxon>Gammaproteobacteria</taxon>
        <taxon>Alteromonadales</taxon>
        <taxon>Idiomarinaceae</taxon>
        <taxon>Aliidiomarina</taxon>
    </lineage>
</organism>
<comment type="caution">
    <text evidence="1">The sequence shown here is derived from an EMBL/GenBank/DDBJ whole genome shotgun (WGS) entry which is preliminary data.</text>
</comment>
<proteinExistence type="predicted"/>
<gene>
    <name evidence="1" type="ORF">CWE09_04500</name>
</gene>
<accession>A0A432W7H6</accession>
<dbReference type="OrthoDB" id="6635957at2"/>
<dbReference type="Gene3D" id="1.20.910.10">
    <property type="entry name" value="Heme oxygenase-like"/>
    <property type="match status" value="1"/>
</dbReference>
<evidence type="ECO:0008006" key="3">
    <source>
        <dbReference type="Google" id="ProtNLM"/>
    </source>
</evidence>
<dbReference type="EMBL" id="PIPL01000001">
    <property type="protein sequence ID" value="RUO25992.1"/>
    <property type="molecule type" value="Genomic_DNA"/>
</dbReference>
<dbReference type="InterPro" id="IPR016084">
    <property type="entry name" value="Haem_Oase-like_multi-hlx"/>
</dbReference>
<protein>
    <recommendedName>
        <fullName evidence="3">Iron-containing redox enzyme family protein</fullName>
    </recommendedName>
</protein>
<evidence type="ECO:0000313" key="2">
    <source>
        <dbReference type="Proteomes" id="UP000288293"/>
    </source>
</evidence>